<keyword evidence="2" id="KW-1185">Reference proteome</keyword>
<name>A0A179FDA1_METCM</name>
<dbReference type="KEGG" id="pchm:VFPPC_14547"/>
<dbReference type="AlphaFoldDB" id="A0A179FDA1"/>
<sequence>MPKTPIHVEEEKALRGKLMKVLEGESWLQEKWIPKLVTIAGQDKVPLDIWTHVSRTQKDLMQDLLEGCQTTFELSGVLRCTPELLGAFTRDDKTRDAAWDELKSIEGLW</sequence>
<reference evidence="1 2" key="1">
    <citation type="journal article" date="2016" name="PLoS Pathog.">
        <title>Biosynthesis of antibiotic leucinostatins in bio-control fungus Purpureocillium lilacinum and their inhibition on phytophthora revealed by genome mining.</title>
        <authorList>
            <person name="Wang G."/>
            <person name="Liu Z."/>
            <person name="Lin R."/>
            <person name="Li E."/>
            <person name="Mao Z."/>
            <person name="Ling J."/>
            <person name="Yang Y."/>
            <person name="Yin W.B."/>
            <person name="Xie B."/>
        </authorList>
    </citation>
    <scope>NUCLEOTIDE SEQUENCE [LARGE SCALE GENOMIC DNA]</scope>
    <source>
        <strain evidence="1">170</strain>
    </source>
</reference>
<dbReference type="RefSeq" id="XP_018140860.1">
    <property type="nucleotide sequence ID" value="XM_018292315.1"/>
</dbReference>
<evidence type="ECO:0000313" key="1">
    <source>
        <dbReference type="EMBL" id="OAQ63280.1"/>
    </source>
</evidence>
<gene>
    <name evidence="1" type="ORF">VFPPC_14547</name>
</gene>
<accession>A0A179FDA1</accession>
<organism evidence="1 2">
    <name type="scientific">Pochonia chlamydosporia 170</name>
    <dbReference type="NCBI Taxonomy" id="1380566"/>
    <lineage>
        <taxon>Eukaryota</taxon>
        <taxon>Fungi</taxon>
        <taxon>Dikarya</taxon>
        <taxon>Ascomycota</taxon>
        <taxon>Pezizomycotina</taxon>
        <taxon>Sordariomycetes</taxon>
        <taxon>Hypocreomycetidae</taxon>
        <taxon>Hypocreales</taxon>
        <taxon>Clavicipitaceae</taxon>
        <taxon>Pochonia</taxon>
    </lineage>
</organism>
<dbReference type="GeneID" id="28856309"/>
<dbReference type="EMBL" id="LSBJ02000006">
    <property type="protein sequence ID" value="OAQ63280.1"/>
    <property type="molecule type" value="Genomic_DNA"/>
</dbReference>
<protein>
    <submittedName>
        <fullName evidence="1">Uncharacterized protein</fullName>
    </submittedName>
</protein>
<dbReference type="Proteomes" id="UP000078397">
    <property type="component" value="Unassembled WGS sequence"/>
</dbReference>
<evidence type="ECO:0000313" key="2">
    <source>
        <dbReference type="Proteomes" id="UP000078397"/>
    </source>
</evidence>
<comment type="caution">
    <text evidence="1">The sequence shown here is derived from an EMBL/GenBank/DDBJ whole genome shotgun (WGS) entry which is preliminary data.</text>
</comment>
<proteinExistence type="predicted"/>